<dbReference type="Pfam" id="PF13358">
    <property type="entry name" value="DDE_3"/>
    <property type="match status" value="1"/>
</dbReference>
<dbReference type="PANTHER" id="PTHR33939:SF1">
    <property type="entry name" value="DUF4371 DOMAIN-CONTAINING PROTEIN"/>
    <property type="match status" value="1"/>
</dbReference>
<dbReference type="InterPro" id="IPR036397">
    <property type="entry name" value="RNaseH_sf"/>
</dbReference>
<organism evidence="3 4">
    <name type="scientific">Diabrotica virgifera virgifera</name>
    <name type="common">western corn rootworm</name>
    <dbReference type="NCBI Taxonomy" id="50390"/>
    <lineage>
        <taxon>Eukaryota</taxon>
        <taxon>Metazoa</taxon>
        <taxon>Ecdysozoa</taxon>
        <taxon>Arthropoda</taxon>
        <taxon>Hexapoda</taxon>
        <taxon>Insecta</taxon>
        <taxon>Pterygota</taxon>
        <taxon>Neoptera</taxon>
        <taxon>Endopterygota</taxon>
        <taxon>Coleoptera</taxon>
        <taxon>Polyphaga</taxon>
        <taxon>Cucujiformia</taxon>
        <taxon>Chrysomeloidea</taxon>
        <taxon>Chrysomelidae</taxon>
        <taxon>Galerucinae</taxon>
        <taxon>Diabroticina</taxon>
        <taxon>Diabroticites</taxon>
        <taxon>Diabrotica</taxon>
    </lineage>
</organism>
<dbReference type="Gene3D" id="3.30.420.10">
    <property type="entry name" value="Ribonuclease H-like superfamily/Ribonuclease H"/>
    <property type="match status" value="1"/>
</dbReference>
<evidence type="ECO:0000313" key="4">
    <source>
        <dbReference type="Proteomes" id="UP001652700"/>
    </source>
</evidence>
<dbReference type="InterPro" id="IPR038717">
    <property type="entry name" value="Tc1-like_DDE_dom"/>
</dbReference>
<dbReference type="RefSeq" id="XP_050501437.1">
    <property type="nucleotide sequence ID" value="XM_050645480.1"/>
</dbReference>
<evidence type="ECO:0000256" key="1">
    <source>
        <dbReference type="SAM" id="MobiDB-lite"/>
    </source>
</evidence>
<dbReference type="PANTHER" id="PTHR33939">
    <property type="entry name" value="PROTEIN CBG22215"/>
    <property type="match status" value="1"/>
</dbReference>
<accession>A0ABM5JU22</accession>
<dbReference type="Proteomes" id="UP001652700">
    <property type="component" value="Unplaced"/>
</dbReference>
<evidence type="ECO:0000313" key="3">
    <source>
        <dbReference type="EnsemblMetazoa" id="XP_050501437.1"/>
    </source>
</evidence>
<name>A0ABM5JU22_DIAVI</name>
<sequence>MESYDIRLKRTEYLKQLIKFRSEGRNIIYTDETYIHSSHTPPYYWGDQSGKTFKKPISKGKRLIIVHAGGETGFVPNALLIFKSGSKSGDYHDDMNHLNFMKWVRSQLLPNLPKNSVLVVDNASYHNVTMEKNVTSASRKDIMVKWLQEKSIPFPVNLTKPELYKIIKVHKPRFPSVYVLDHELEQHGHKVLRLPPYHPELNPIEKIWALVKGRVASHNATCNINDVENITKKKFSEVLIQEWASICKHVNKYEDTLIKKEHLLDATLENLKFFINTGSSEESFSEDEDSDSNSGIDILEPSEES</sequence>
<feature type="domain" description="Tc1-like transposase DDE" evidence="2">
    <location>
        <begin position="90"/>
        <end position="219"/>
    </location>
</feature>
<protein>
    <recommendedName>
        <fullName evidence="2">Tc1-like transposase DDE domain-containing protein</fullName>
    </recommendedName>
</protein>
<evidence type="ECO:0000259" key="2">
    <source>
        <dbReference type="Pfam" id="PF13358"/>
    </source>
</evidence>
<proteinExistence type="predicted"/>
<dbReference type="EnsemblMetazoa" id="XM_050645480.1">
    <property type="protein sequence ID" value="XP_050501437.1"/>
    <property type="gene ID" value="LOC126881284"/>
</dbReference>
<feature type="region of interest" description="Disordered" evidence="1">
    <location>
        <begin position="281"/>
        <end position="305"/>
    </location>
</feature>
<dbReference type="GeneID" id="126881284"/>
<keyword evidence="4" id="KW-1185">Reference proteome</keyword>
<reference evidence="3" key="1">
    <citation type="submission" date="2025-05" db="UniProtKB">
        <authorList>
            <consortium name="EnsemblMetazoa"/>
        </authorList>
    </citation>
    <scope>IDENTIFICATION</scope>
</reference>